<evidence type="ECO:0000256" key="11">
    <source>
        <dbReference type="ARBA" id="ARBA00023180"/>
    </source>
</evidence>
<keyword evidence="11" id="KW-0325">Glycoprotein</keyword>
<comment type="similarity">
    <text evidence="2 16">Belongs to the sodium:neurotransmitter symporter (SNF) (TC 2.A.22) family.</text>
</comment>
<keyword evidence="12" id="KW-0739">Sodium transport</keyword>
<feature type="binding site" evidence="14">
    <location>
        <position position="369"/>
    </location>
    <ligand>
        <name>Na(+)</name>
        <dbReference type="ChEBI" id="CHEBI:29101"/>
        <label>1</label>
    </ligand>
</feature>
<keyword evidence="10 17" id="KW-0472">Membrane</keyword>
<dbReference type="PROSITE" id="PS50267">
    <property type="entry name" value="NA_NEUROTRAN_SYMP_3"/>
    <property type="match status" value="1"/>
</dbReference>
<keyword evidence="19" id="KW-1185">Reference proteome</keyword>
<feature type="disulfide bond" evidence="15">
    <location>
        <begin position="189"/>
        <end position="198"/>
    </location>
</feature>
<feature type="transmembrane region" description="Helical" evidence="17">
    <location>
        <begin position="12"/>
        <end position="33"/>
    </location>
</feature>
<evidence type="ECO:0000256" key="5">
    <source>
        <dbReference type="ARBA" id="ARBA00022847"/>
    </source>
</evidence>
<feature type="binding site" evidence="14">
    <location>
        <position position="466"/>
    </location>
    <ligand>
        <name>Na(+)</name>
        <dbReference type="ChEBI" id="CHEBI:29101"/>
        <label>1</label>
    </ligand>
</feature>
<evidence type="ECO:0000256" key="9">
    <source>
        <dbReference type="ARBA" id="ARBA00023065"/>
    </source>
</evidence>
<evidence type="ECO:0000313" key="18">
    <source>
        <dbReference type="EMBL" id="CAL4122377.1"/>
    </source>
</evidence>
<protein>
    <recommendedName>
        <fullName evidence="16">Transporter</fullName>
    </recommendedName>
</protein>
<keyword evidence="4 16" id="KW-0812">Transmembrane</keyword>
<dbReference type="Pfam" id="PF00209">
    <property type="entry name" value="SNF"/>
    <property type="match status" value="2"/>
</dbReference>
<reference evidence="18 19" key="1">
    <citation type="submission" date="2024-05" db="EMBL/GenBank/DDBJ databases">
        <authorList>
            <person name="Wallberg A."/>
        </authorList>
    </citation>
    <scope>NUCLEOTIDE SEQUENCE [LARGE SCALE GENOMIC DNA]</scope>
</reference>
<dbReference type="PANTHER" id="PTHR11616:SF321">
    <property type="entry name" value="SODIUM-DEPENDENT NUTRIENT AMINO ACID TRANSPORTER 1-RELATED"/>
    <property type="match status" value="1"/>
</dbReference>
<keyword evidence="8 14" id="KW-0915">Sodium</keyword>
<feature type="binding site" evidence="14">
    <location>
        <position position="90"/>
    </location>
    <ligand>
        <name>Na(+)</name>
        <dbReference type="ChEBI" id="CHEBI:29101"/>
        <label>1</label>
    </ligand>
</feature>
<dbReference type="GO" id="GO:0005886">
    <property type="term" value="C:plasma membrane"/>
    <property type="evidence" value="ECO:0007669"/>
    <property type="project" value="TreeGrafter"/>
</dbReference>
<dbReference type="PROSITE" id="PS00610">
    <property type="entry name" value="NA_NEUROTRAN_SYMP_1"/>
    <property type="match status" value="1"/>
</dbReference>
<dbReference type="GO" id="GO:0089718">
    <property type="term" value="P:amino acid import across plasma membrane"/>
    <property type="evidence" value="ECO:0007669"/>
    <property type="project" value="TreeGrafter"/>
</dbReference>
<evidence type="ECO:0000256" key="1">
    <source>
        <dbReference type="ARBA" id="ARBA00004141"/>
    </source>
</evidence>
<evidence type="ECO:0000256" key="2">
    <source>
        <dbReference type="ARBA" id="ARBA00006459"/>
    </source>
</evidence>
<comment type="caution">
    <text evidence="18">The sequence shown here is derived from an EMBL/GenBank/DDBJ whole genome shotgun (WGS) entry which is preliminary data.</text>
</comment>
<keyword evidence="6" id="KW-0029">Amino-acid transport</keyword>
<dbReference type="InterPro" id="IPR037272">
    <property type="entry name" value="SNS_sf"/>
</dbReference>
<dbReference type="GO" id="GO:0005283">
    <property type="term" value="F:amino acid:sodium symporter activity"/>
    <property type="evidence" value="ECO:0007669"/>
    <property type="project" value="TreeGrafter"/>
</dbReference>
<evidence type="ECO:0000256" key="13">
    <source>
        <dbReference type="ARBA" id="ARBA00037785"/>
    </source>
</evidence>
<feature type="binding site" evidence="14">
    <location>
        <position position="85"/>
    </location>
    <ligand>
        <name>Na(+)</name>
        <dbReference type="ChEBI" id="CHEBI:29101"/>
        <label>1</label>
    </ligand>
</feature>
<feature type="transmembrane region" description="Helical" evidence="17">
    <location>
        <begin position="312"/>
        <end position="332"/>
    </location>
</feature>
<evidence type="ECO:0000256" key="15">
    <source>
        <dbReference type="PIRSR" id="PIRSR600175-2"/>
    </source>
</evidence>
<evidence type="ECO:0000256" key="8">
    <source>
        <dbReference type="ARBA" id="ARBA00023053"/>
    </source>
</evidence>
<keyword evidence="15" id="KW-1015">Disulfide bond</keyword>
<feature type="transmembrane region" description="Helical" evidence="17">
    <location>
        <begin position="570"/>
        <end position="592"/>
    </location>
</feature>
<accession>A0AAV2RE49</accession>
<gene>
    <name evidence="18" type="ORF">MNOR_LOCUS23099</name>
</gene>
<feature type="transmembrane region" description="Helical" evidence="17">
    <location>
        <begin position="107"/>
        <end position="128"/>
    </location>
</feature>
<evidence type="ECO:0000313" key="19">
    <source>
        <dbReference type="Proteomes" id="UP001497623"/>
    </source>
</evidence>
<feature type="transmembrane region" description="Helical" evidence="17">
    <location>
        <begin position="77"/>
        <end position="95"/>
    </location>
</feature>
<keyword evidence="9" id="KW-0406">Ion transport</keyword>
<evidence type="ECO:0000256" key="16">
    <source>
        <dbReference type="RuleBase" id="RU003732"/>
    </source>
</evidence>
<proteinExistence type="inferred from homology"/>
<dbReference type="EMBL" id="CAXKWB010020030">
    <property type="protein sequence ID" value="CAL4122377.1"/>
    <property type="molecule type" value="Genomic_DNA"/>
</dbReference>
<comment type="subcellular location">
    <subcellularLocation>
        <location evidence="1">Membrane</location>
        <topology evidence="1">Multi-pass membrane protein</topology>
    </subcellularLocation>
</comment>
<feature type="transmembrane region" description="Helical" evidence="17">
    <location>
        <begin position="494"/>
        <end position="520"/>
    </location>
</feature>
<feature type="transmembrane region" description="Helical" evidence="17">
    <location>
        <begin position="149"/>
        <end position="174"/>
    </location>
</feature>
<feature type="binding site" evidence="14">
    <location>
        <position position="86"/>
    </location>
    <ligand>
        <name>Na(+)</name>
        <dbReference type="ChEBI" id="CHEBI:29101"/>
        <label>1</label>
    </ligand>
</feature>
<name>A0AAV2RE49_MEGNR</name>
<feature type="transmembrane region" description="Helical" evidence="17">
    <location>
        <begin position="362"/>
        <end position="383"/>
    </location>
</feature>
<keyword evidence="5 16" id="KW-0769">Symport</keyword>
<feature type="binding site" evidence="14">
    <location>
        <position position="469"/>
    </location>
    <ligand>
        <name>Na(+)</name>
        <dbReference type="ChEBI" id="CHEBI:29101"/>
        <label>1</label>
    </ligand>
</feature>
<feature type="binding site" evidence="14">
    <location>
        <position position="401"/>
    </location>
    <ligand>
        <name>Na(+)</name>
        <dbReference type="ChEBI" id="CHEBI:29101"/>
        <label>1</label>
    </ligand>
</feature>
<evidence type="ECO:0000256" key="10">
    <source>
        <dbReference type="ARBA" id="ARBA00023136"/>
    </source>
</evidence>
<evidence type="ECO:0000256" key="4">
    <source>
        <dbReference type="ARBA" id="ARBA00022692"/>
    </source>
</evidence>
<comment type="function">
    <text evidence="13">Unusual broad substrate spectrum amino acid:sodium cotransporter that promotes absorption of the D isomers of essential amino acids. Neutral amino acids are the preferred substrates, especially methionine and phenylalanine.</text>
</comment>
<feature type="transmembrane region" description="Helical" evidence="17">
    <location>
        <begin position="395"/>
        <end position="420"/>
    </location>
</feature>
<feature type="transmembrane region" description="Helical" evidence="17">
    <location>
        <begin position="454"/>
        <end position="473"/>
    </location>
</feature>
<organism evidence="18 19">
    <name type="scientific">Meganyctiphanes norvegica</name>
    <name type="common">Northern krill</name>
    <name type="synonym">Thysanopoda norvegica</name>
    <dbReference type="NCBI Taxonomy" id="48144"/>
    <lineage>
        <taxon>Eukaryota</taxon>
        <taxon>Metazoa</taxon>
        <taxon>Ecdysozoa</taxon>
        <taxon>Arthropoda</taxon>
        <taxon>Crustacea</taxon>
        <taxon>Multicrustacea</taxon>
        <taxon>Malacostraca</taxon>
        <taxon>Eumalacostraca</taxon>
        <taxon>Eucarida</taxon>
        <taxon>Euphausiacea</taxon>
        <taxon>Euphausiidae</taxon>
        <taxon>Meganyctiphanes</taxon>
    </lineage>
</organism>
<keyword evidence="3 16" id="KW-0813">Transport</keyword>
<dbReference type="AlphaFoldDB" id="A0AAV2RE49"/>
<feature type="binding site" evidence="14">
    <location>
        <position position="83"/>
    </location>
    <ligand>
        <name>Na(+)</name>
        <dbReference type="ChEBI" id="CHEBI:29101"/>
        <label>1</label>
    </ligand>
</feature>
<dbReference type="InterPro" id="IPR000175">
    <property type="entry name" value="Na/ntran_symport"/>
</dbReference>
<sequence length="654" mass="73035">MVQLVLPLNYRLPYYFVNVVPALYMDGLIINALQDSITMGQTNAKINLTVAEIEEAKWKRKEIEEEERGKWDNPIEFFLSCLGYAVGLGNVWRFPYLCYKNGGAAFLIPYCLMLFVAGLPLFFMELALGQYTSLGPNKLYTNLSPIFSGLGWAMVVMSGLTAIYYNVIIAWTIYYTFASLTNDLPWGHCDNPYNSKDCYTTEAAEECKSLGLHYYDGKCYAPDDYCSMGGFSLLNETFCVSPSNNSDIRGVEGIVPRISASEDFFKNKMLGITGKTWEDVGEMRWELVGCLALAWILVAGCLAKGVKSSGKVVYFTATFPYVVLIILLVRGLTLEGAYQGIEYYLLKPDLSRLRDIKVWNDAAVQIFYSTGVGFGGLITLSSYNKINNNCMRDAIIVALCNSATSLFAGLVIFSMLGFLAHELKTDIEDVVSSGSGLAFVVYPTAVTHMPVPPLWSFLFFIMLITLGLDSQFAMVETVTTALLDQFVCLRKRKLLVVCLTCFILFLCGLTLCLEGGLLMFELFNTFSAGLCLIIVSILEVFVVSYVFGFNRFMEIIRNEMDIHIPVILHAFWAITMCFITPLALILILGFSLYHVSPVGMEGYVYPEGIQVLGWLIFGSSVVFLPLGAIYSLIFKRDRCQFSPTENFCPASKRT</sequence>
<evidence type="ECO:0000256" key="7">
    <source>
        <dbReference type="ARBA" id="ARBA00022989"/>
    </source>
</evidence>
<dbReference type="PANTHER" id="PTHR11616">
    <property type="entry name" value="SODIUM/CHLORIDE DEPENDENT TRANSPORTER"/>
    <property type="match status" value="1"/>
</dbReference>
<feature type="transmembrane region" description="Helical" evidence="17">
    <location>
        <begin position="526"/>
        <end position="549"/>
    </location>
</feature>
<dbReference type="GO" id="GO:0046872">
    <property type="term" value="F:metal ion binding"/>
    <property type="evidence" value="ECO:0007669"/>
    <property type="project" value="UniProtKB-KW"/>
</dbReference>
<evidence type="ECO:0000256" key="6">
    <source>
        <dbReference type="ARBA" id="ARBA00022970"/>
    </source>
</evidence>
<feature type="binding site" evidence="14">
    <location>
        <position position="470"/>
    </location>
    <ligand>
        <name>Na(+)</name>
        <dbReference type="ChEBI" id="CHEBI:29101"/>
        <label>1</label>
    </ligand>
</feature>
<dbReference type="PRINTS" id="PR00176">
    <property type="entry name" value="NANEUSMPORT"/>
</dbReference>
<feature type="transmembrane region" description="Helical" evidence="17">
    <location>
        <begin position="612"/>
        <end position="633"/>
    </location>
</feature>
<dbReference type="Proteomes" id="UP001497623">
    <property type="component" value="Unassembled WGS sequence"/>
</dbReference>
<evidence type="ECO:0000256" key="3">
    <source>
        <dbReference type="ARBA" id="ARBA00022448"/>
    </source>
</evidence>
<evidence type="ECO:0000256" key="17">
    <source>
        <dbReference type="SAM" id="Phobius"/>
    </source>
</evidence>
<dbReference type="SUPFAM" id="SSF161070">
    <property type="entry name" value="SNF-like"/>
    <property type="match status" value="1"/>
</dbReference>
<keyword evidence="14" id="KW-0479">Metal-binding</keyword>
<evidence type="ECO:0000256" key="14">
    <source>
        <dbReference type="PIRSR" id="PIRSR600175-1"/>
    </source>
</evidence>
<keyword evidence="7 17" id="KW-1133">Transmembrane helix</keyword>
<evidence type="ECO:0000256" key="12">
    <source>
        <dbReference type="ARBA" id="ARBA00023201"/>
    </source>
</evidence>